<dbReference type="Gene3D" id="2.40.30.170">
    <property type="match status" value="1"/>
</dbReference>
<accession>A0ABQ2YKG3</accession>
<proteinExistence type="inferred from homology"/>
<dbReference type="SUPFAM" id="SSF111369">
    <property type="entry name" value="HlyD-like secretion proteins"/>
    <property type="match status" value="1"/>
</dbReference>
<comment type="similarity">
    <text evidence="1">Belongs to the membrane fusion protein (MFP) (TC 8.A.1) family.</text>
</comment>
<evidence type="ECO:0008006" key="5">
    <source>
        <dbReference type="Google" id="ProtNLM"/>
    </source>
</evidence>
<protein>
    <recommendedName>
        <fullName evidence="5">Efflux RND transporter periplasmic adaptor subunit</fullName>
    </recommendedName>
</protein>
<organism evidence="3 4">
    <name type="scientific">Vogesella alkaliphila</name>
    <dbReference type="NCBI Taxonomy" id="1193621"/>
    <lineage>
        <taxon>Bacteria</taxon>
        <taxon>Pseudomonadati</taxon>
        <taxon>Pseudomonadota</taxon>
        <taxon>Betaproteobacteria</taxon>
        <taxon>Neisseriales</taxon>
        <taxon>Chromobacteriaceae</taxon>
        <taxon>Vogesella</taxon>
    </lineage>
</organism>
<dbReference type="RefSeq" id="WP_189373092.1">
    <property type="nucleotide sequence ID" value="NZ_BMYW01000002.1"/>
</dbReference>
<dbReference type="NCBIfam" id="TIGR01730">
    <property type="entry name" value="RND_mfp"/>
    <property type="match status" value="1"/>
</dbReference>
<keyword evidence="4" id="KW-1185">Reference proteome</keyword>
<name>A0ABQ2YKG3_9NEIS</name>
<gene>
    <name evidence="3" type="ORF">GCM10011290_10600</name>
</gene>
<feature type="chain" id="PRO_5046733845" description="Efflux RND transporter periplasmic adaptor subunit" evidence="2">
    <location>
        <begin position="22"/>
        <end position="247"/>
    </location>
</feature>
<dbReference type="EMBL" id="BMYW01000002">
    <property type="protein sequence ID" value="GGX84755.1"/>
    <property type="molecule type" value="Genomic_DNA"/>
</dbReference>
<sequence>MATAKYCVTALPLLLAASLQAATPPANGGRIRVQLMSRAAVTLSSELPAKIARLPLEEGSHFAKGQTLVEFDCSSYRAQLNKAQASQEAAQQLVKVNARLAELNSIGALELTQAQGKAKESHAEVSYMRSTVAKCVISAPFAGRVAKRIAAPHQYLNTGMPILDVVDSGPLELRILVPSRWVAWLKPGQRFDVQVDELGRSFPARLVRLGARIDPVSQSIAATGQIEAKDAALLPGMSGWATFALPK</sequence>
<dbReference type="Gene3D" id="2.40.50.100">
    <property type="match status" value="1"/>
</dbReference>
<reference evidence="4" key="1">
    <citation type="journal article" date="2019" name="Int. J. Syst. Evol. Microbiol.">
        <title>The Global Catalogue of Microorganisms (GCM) 10K type strain sequencing project: providing services to taxonomists for standard genome sequencing and annotation.</title>
        <authorList>
            <consortium name="The Broad Institute Genomics Platform"/>
            <consortium name="The Broad Institute Genome Sequencing Center for Infectious Disease"/>
            <person name="Wu L."/>
            <person name="Ma J."/>
        </authorList>
    </citation>
    <scope>NUCLEOTIDE SEQUENCE [LARGE SCALE GENOMIC DNA]</scope>
    <source>
        <strain evidence="4">KCTC 32041</strain>
    </source>
</reference>
<evidence type="ECO:0000313" key="4">
    <source>
        <dbReference type="Proteomes" id="UP000600877"/>
    </source>
</evidence>
<feature type="signal peptide" evidence="2">
    <location>
        <begin position="1"/>
        <end position="21"/>
    </location>
</feature>
<evidence type="ECO:0000313" key="3">
    <source>
        <dbReference type="EMBL" id="GGX84755.1"/>
    </source>
</evidence>
<keyword evidence="2" id="KW-0732">Signal</keyword>
<dbReference type="Proteomes" id="UP000600877">
    <property type="component" value="Unassembled WGS sequence"/>
</dbReference>
<evidence type="ECO:0000256" key="2">
    <source>
        <dbReference type="SAM" id="SignalP"/>
    </source>
</evidence>
<dbReference type="InterPro" id="IPR006143">
    <property type="entry name" value="RND_pump_MFP"/>
</dbReference>
<dbReference type="PANTHER" id="PTHR30469">
    <property type="entry name" value="MULTIDRUG RESISTANCE PROTEIN MDTA"/>
    <property type="match status" value="1"/>
</dbReference>
<evidence type="ECO:0000256" key="1">
    <source>
        <dbReference type="ARBA" id="ARBA00009477"/>
    </source>
</evidence>
<dbReference type="PANTHER" id="PTHR30469:SF15">
    <property type="entry name" value="HLYD FAMILY OF SECRETION PROTEINS"/>
    <property type="match status" value="1"/>
</dbReference>
<comment type="caution">
    <text evidence="3">The sequence shown here is derived from an EMBL/GenBank/DDBJ whole genome shotgun (WGS) entry which is preliminary data.</text>
</comment>